<keyword evidence="7" id="KW-1133">Transmembrane helix</keyword>
<dbReference type="InterPro" id="IPR011042">
    <property type="entry name" value="6-blade_b-propeller_TolB-like"/>
</dbReference>
<dbReference type="KEGG" id="goe:100906449"/>
<dbReference type="SMART" id="SM00179">
    <property type="entry name" value="EGF_CA"/>
    <property type="match status" value="6"/>
</dbReference>
<dbReference type="InterPro" id="IPR000742">
    <property type="entry name" value="EGF"/>
</dbReference>
<dbReference type="SUPFAM" id="SSF57196">
    <property type="entry name" value="EGF/Laminin"/>
    <property type="match status" value="3"/>
</dbReference>
<dbReference type="AlphaFoldDB" id="A0AAJ7SFL9"/>
<keyword evidence="7" id="KW-0472">Membrane</keyword>
<dbReference type="FunFam" id="2.10.25.10:FF:000005">
    <property type="entry name" value="Fibrillin 2"/>
    <property type="match status" value="1"/>
</dbReference>
<accession>A0AAJ7SFL9</accession>
<evidence type="ECO:0000256" key="6">
    <source>
        <dbReference type="PROSITE-ProRule" id="PRU00076"/>
    </source>
</evidence>
<dbReference type="InterPro" id="IPR049883">
    <property type="entry name" value="NOTCH1_EGF-like"/>
</dbReference>
<evidence type="ECO:0000313" key="10">
    <source>
        <dbReference type="RefSeq" id="XP_028967181.1"/>
    </source>
</evidence>
<dbReference type="GeneID" id="100906449"/>
<dbReference type="RefSeq" id="XP_028967181.1">
    <property type="nucleotide sequence ID" value="XM_029111348.1"/>
</dbReference>
<comment type="caution">
    <text evidence="6">Lacks conserved residue(s) required for the propagation of feature annotation.</text>
</comment>
<protein>
    <submittedName>
        <fullName evidence="10">Low-density lipoprotein receptor-related protein 2-like</fullName>
    </submittedName>
</protein>
<keyword evidence="3" id="KW-0677">Repeat</keyword>
<name>A0AAJ7SFL9_9ACAR</name>
<dbReference type="PANTHER" id="PTHR24039:SF53">
    <property type="entry name" value="EGF-LIKE DOMAIN-CONTAINING PROTEIN"/>
    <property type="match status" value="1"/>
</dbReference>
<dbReference type="PROSITE" id="PS01186">
    <property type="entry name" value="EGF_2"/>
    <property type="match status" value="2"/>
</dbReference>
<feature type="domain" description="EGF-like" evidence="8">
    <location>
        <begin position="156"/>
        <end position="197"/>
    </location>
</feature>
<dbReference type="PROSITE" id="PS01187">
    <property type="entry name" value="EGF_CA"/>
    <property type="match status" value="3"/>
</dbReference>
<dbReference type="PROSITE" id="PS50026">
    <property type="entry name" value="EGF_3"/>
    <property type="match status" value="4"/>
</dbReference>
<dbReference type="InterPro" id="IPR000152">
    <property type="entry name" value="EGF-type_Asp/Asn_hydroxyl_site"/>
</dbReference>
<evidence type="ECO:0000313" key="9">
    <source>
        <dbReference type="Proteomes" id="UP000694867"/>
    </source>
</evidence>
<evidence type="ECO:0000256" key="1">
    <source>
        <dbReference type="ARBA" id="ARBA00022536"/>
    </source>
</evidence>
<keyword evidence="9" id="KW-1185">Reference proteome</keyword>
<dbReference type="Proteomes" id="UP000694867">
    <property type="component" value="Unplaced"/>
</dbReference>
<keyword evidence="1 6" id="KW-0245">EGF-like domain</keyword>
<keyword evidence="4" id="KW-1015">Disulfide bond</keyword>
<evidence type="ECO:0000256" key="4">
    <source>
        <dbReference type="ARBA" id="ARBA00023157"/>
    </source>
</evidence>
<feature type="domain" description="EGF-like" evidence="8">
    <location>
        <begin position="351"/>
        <end position="389"/>
    </location>
</feature>
<dbReference type="InterPro" id="IPR001881">
    <property type="entry name" value="EGF-like_Ca-bd_dom"/>
</dbReference>
<evidence type="ECO:0000256" key="7">
    <source>
        <dbReference type="SAM" id="Phobius"/>
    </source>
</evidence>
<evidence type="ECO:0000256" key="5">
    <source>
        <dbReference type="ARBA" id="ARBA00023180"/>
    </source>
</evidence>
<evidence type="ECO:0000256" key="2">
    <source>
        <dbReference type="ARBA" id="ARBA00022729"/>
    </source>
</evidence>
<feature type="domain" description="EGF-like" evidence="8">
    <location>
        <begin position="65"/>
        <end position="106"/>
    </location>
</feature>
<gene>
    <name evidence="10" type="primary">LOC100906449</name>
</gene>
<dbReference type="PANTHER" id="PTHR24039">
    <property type="entry name" value="FIBRILLIN-RELATED"/>
    <property type="match status" value="1"/>
</dbReference>
<evidence type="ECO:0000259" key="8">
    <source>
        <dbReference type="PROSITE" id="PS50026"/>
    </source>
</evidence>
<keyword evidence="5" id="KW-0325">Glycoprotein</keyword>
<dbReference type="GO" id="GO:0005509">
    <property type="term" value="F:calcium ion binding"/>
    <property type="evidence" value="ECO:0007669"/>
    <property type="project" value="InterPro"/>
</dbReference>
<keyword evidence="7" id="KW-0812">Transmembrane</keyword>
<keyword evidence="2" id="KW-0732">Signal</keyword>
<reference evidence="10" key="1">
    <citation type="submission" date="2025-08" db="UniProtKB">
        <authorList>
            <consortium name="RefSeq"/>
        </authorList>
    </citation>
    <scope>IDENTIFICATION</scope>
</reference>
<evidence type="ECO:0000256" key="3">
    <source>
        <dbReference type="ARBA" id="ARBA00022737"/>
    </source>
</evidence>
<feature type="domain" description="EGF-like" evidence="8">
    <location>
        <begin position="289"/>
        <end position="327"/>
    </location>
</feature>
<dbReference type="CDD" id="cd00054">
    <property type="entry name" value="EGF_CA"/>
    <property type="match status" value="2"/>
</dbReference>
<organism evidence="9 10">
    <name type="scientific">Galendromus occidentalis</name>
    <name type="common">western predatory mite</name>
    <dbReference type="NCBI Taxonomy" id="34638"/>
    <lineage>
        <taxon>Eukaryota</taxon>
        <taxon>Metazoa</taxon>
        <taxon>Ecdysozoa</taxon>
        <taxon>Arthropoda</taxon>
        <taxon>Chelicerata</taxon>
        <taxon>Arachnida</taxon>
        <taxon>Acari</taxon>
        <taxon>Parasitiformes</taxon>
        <taxon>Mesostigmata</taxon>
        <taxon>Gamasina</taxon>
        <taxon>Phytoseioidea</taxon>
        <taxon>Phytoseiidae</taxon>
        <taxon>Typhlodrominae</taxon>
        <taxon>Galendromus</taxon>
    </lineage>
</organism>
<dbReference type="Pfam" id="PF07645">
    <property type="entry name" value="EGF_CA"/>
    <property type="match status" value="5"/>
</dbReference>
<dbReference type="SMART" id="SM00181">
    <property type="entry name" value="EGF"/>
    <property type="match status" value="6"/>
</dbReference>
<dbReference type="PROSITE" id="PS00010">
    <property type="entry name" value="ASX_HYDROXYL"/>
    <property type="match status" value="3"/>
</dbReference>
<sequence length="756" mass="84481">MCVEYSKVCDGIRDCIFGDDEMECSCSSDADCPEEAVCVASKGKSGACQRKCRNGFRDYLGRCVDLDECSSGNHTCMQEERCINTIGSYRCDCPHGFHRNSSGSCDDIDECTGPDAKCISSLCVNTPGSFRCPCPEHSEPSRNFDPKLGIILGCSEKNYCRDVSCPEHRRCKVDLELPEKYQCVCAPGYREANDTCLDIDECQRADNVCERVARTSENRLRCQNLDGSHACRCPVSTKAIVVDYNILIDKCDITEMRCGVRKCPPRSSCQHGVCVCRSGYRWENHRCVDLDECASVTHDCPDGTVCVNESPGFSCACRPGFRLNFTERTVLVNQSRETNESLSLHEAKCVDIDECAENIAVCEHTCENVIGSYYCRCPSGKLSIDRYCYPFQMPREIIQLDKNVIHFGTLLFNNASIKFANYSHNCETDQPAAFVYDQSHRKIFYLSSDRSKIFHDLHLKPCQALVTGRKNISHMVIDYNFENIYWLEGSDLHVKSVLKGHERLLRSFNETFRSMMVDSAQSYMALVGEKRIFKVDLDGTREESLYENSNVSRVFLDAEGSPLFLANDTLISCPKMGSPLDSCSILNISAANKMVLGVHMNFVLLINEEKLLEVVSENSRQVFQIHTEYGNDTLFEVIQAATSINSTLMCDFCDDICLNSGTTQERCRCGDQPCGLGPGLAVGTFIPVNRWNLLIAVLAGALLVSAVLNLKRFREPKRAPSAVGFDSTTDHVIVESPQTLTPCIDVPMESRLIVDD</sequence>
<dbReference type="InterPro" id="IPR018097">
    <property type="entry name" value="EGF_Ca-bd_CS"/>
</dbReference>
<feature type="transmembrane region" description="Helical" evidence="7">
    <location>
        <begin position="691"/>
        <end position="710"/>
    </location>
</feature>
<dbReference type="Gene3D" id="2.10.25.10">
    <property type="entry name" value="Laminin"/>
    <property type="match status" value="6"/>
</dbReference>
<proteinExistence type="predicted"/>
<dbReference type="Gene3D" id="2.120.10.30">
    <property type="entry name" value="TolB, C-terminal domain"/>
    <property type="match status" value="1"/>
</dbReference>